<protein>
    <submittedName>
        <fullName evidence="2">16510_t:CDS:1</fullName>
    </submittedName>
</protein>
<proteinExistence type="predicted"/>
<feature type="compositionally biased region" description="Basic and acidic residues" evidence="1">
    <location>
        <begin position="54"/>
        <end position="69"/>
    </location>
</feature>
<name>A0A9W4SU66_9GLOM</name>
<gene>
    <name evidence="2" type="ORF">FWILDA_LOCUS10230</name>
</gene>
<sequence>MEAIQGNDANNERFSDIYIYTASETIDKNGQIKLRDSISILREELPDIFSKKKSTNDNENEKEPPKDEITSNNISFK</sequence>
<comment type="caution">
    <text evidence="2">The sequence shown here is derived from an EMBL/GenBank/DDBJ whole genome shotgun (WGS) entry which is preliminary data.</text>
</comment>
<evidence type="ECO:0000256" key="1">
    <source>
        <dbReference type="SAM" id="MobiDB-lite"/>
    </source>
</evidence>
<evidence type="ECO:0000313" key="3">
    <source>
        <dbReference type="Proteomes" id="UP001153678"/>
    </source>
</evidence>
<accession>A0A9W4SU66</accession>
<dbReference type="Proteomes" id="UP001153678">
    <property type="component" value="Unassembled WGS sequence"/>
</dbReference>
<keyword evidence="3" id="KW-1185">Reference proteome</keyword>
<dbReference type="EMBL" id="CAMKVN010002585">
    <property type="protein sequence ID" value="CAI2181727.1"/>
    <property type="molecule type" value="Genomic_DNA"/>
</dbReference>
<dbReference type="AlphaFoldDB" id="A0A9W4SU66"/>
<organism evidence="2 3">
    <name type="scientific">Funneliformis geosporum</name>
    <dbReference type="NCBI Taxonomy" id="1117311"/>
    <lineage>
        <taxon>Eukaryota</taxon>
        <taxon>Fungi</taxon>
        <taxon>Fungi incertae sedis</taxon>
        <taxon>Mucoromycota</taxon>
        <taxon>Glomeromycotina</taxon>
        <taxon>Glomeromycetes</taxon>
        <taxon>Glomerales</taxon>
        <taxon>Glomeraceae</taxon>
        <taxon>Funneliformis</taxon>
    </lineage>
</organism>
<reference evidence="2" key="1">
    <citation type="submission" date="2022-08" db="EMBL/GenBank/DDBJ databases">
        <authorList>
            <person name="Kallberg Y."/>
            <person name="Tangrot J."/>
            <person name="Rosling A."/>
        </authorList>
    </citation>
    <scope>NUCLEOTIDE SEQUENCE</scope>
    <source>
        <strain evidence="2">Wild A</strain>
    </source>
</reference>
<feature type="region of interest" description="Disordered" evidence="1">
    <location>
        <begin position="48"/>
        <end position="77"/>
    </location>
</feature>
<evidence type="ECO:0000313" key="2">
    <source>
        <dbReference type="EMBL" id="CAI2181727.1"/>
    </source>
</evidence>